<feature type="chain" id="PRO_5009875434" evidence="3">
    <location>
        <begin position="22"/>
        <end position="329"/>
    </location>
</feature>
<evidence type="ECO:0000313" key="5">
    <source>
        <dbReference type="Proteomes" id="UP000187485"/>
    </source>
</evidence>
<dbReference type="AlphaFoldDB" id="A0A1L8CU86"/>
<keyword evidence="1" id="KW-0175">Coiled coil</keyword>
<accession>A0A1L8CU86</accession>
<keyword evidence="2" id="KW-0472">Membrane</keyword>
<dbReference type="OrthoDB" id="1724113at2"/>
<sequence>MLKKFVGIILVLTFFCSTVLAEQPITDKNQPQNALKFLIIVIEDFSQEKLFKSYLPNIKNLYEMGYSGITLGNELNLQEYIEDLLKLKGFETNFPLLAKKYGYRVYAYGFNIKNYSGLEYLPSLQFMESKFGDSEKNGFILAFKRDQEKLADKVVEKLYESGELRNTIVVVIGSGKSGVFTTFANKIKKNVKVEFILDDGIIPTISLALGIYPQEEWGPTLWSAIYTGDWETENQNRAKEQKEILAFVLKLRKVITEKDREIKNFQKEKEKLLTKLMGKEHESTSLHATIKKLKLKIVIYKLTVFGLIITGFFLLFLEYKLLKKKYLIF</sequence>
<keyword evidence="2" id="KW-0812">Transmembrane</keyword>
<feature type="coiled-coil region" evidence="1">
    <location>
        <begin position="248"/>
        <end position="282"/>
    </location>
</feature>
<reference evidence="5" key="1">
    <citation type="submission" date="2016-12" db="EMBL/GenBank/DDBJ databases">
        <title>Draft Genome Sequences od Carboxydothermus pertinax and islandicus, Hydrogenogenic Carboxydotrophic Bacteria.</title>
        <authorList>
            <person name="Fukuyama Y."/>
            <person name="Ohmae K."/>
            <person name="Yoneda Y."/>
            <person name="Yoshida T."/>
            <person name="Sako Y."/>
        </authorList>
    </citation>
    <scope>NUCLEOTIDE SEQUENCE [LARGE SCALE GENOMIC DNA]</scope>
    <source>
        <strain evidence="5">Ug1</strain>
    </source>
</reference>
<protein>
    <submittedName>
        <fullName evidence="4">Uncharacterized protein</fullName>
    </submittedName>
</protein>
<organism evidence="4 5">
    <name type="scientific">Carboxydothermus pertinax</name>
    <dbReference type="NCBI Taxonomy" id="870242"/>
    <lineage>
        <taxon>Bacteria</taxon>
        <taxon>Bacillati</taxon>
        <taxon>Bacillota</taxon>
        <taxon>Clostridia</taxon>
        <taxon>Thermoanaerobacterales</taxon>
        <taxon>Thermoanaerobacteraceae</taxon>
        <taxon>Carboxydothermus</taxon>
    </lineage>
</organism>
<evidence type="ECO:0000256" key="3">
    <source>
        <dbReference type="SAM" id="SignalP"/>
    </source>
</evidence>
<proteinExistence type="predicted"/>
<evidence type="ECO:0000256" key="2">
    <source>
        <dbReference type="SAM" id="Phobius"/>
    </source>
</evidence>
<dbReference type="Proteomes" id="UP000187485">
    <property type="component" value="Unassembled WGS sequence"/>
</dbReference>
<gene>
    <name evidence="4" type="ORF">cpu_09900</name>
</gene>
<evidence type="ECO:0000256" key="1">
    <source>
        <dbReference type="SAM" id="Coils"/>
    </source>
</evidence>
<keyword evidence="2" id="KW-1133">Transmembrane helix</keyword>
<evidence type="ECO:0000313" key="4">
    <source>
        <dbReference type="EMBL" id="GAV22480.1"/>
    </source>
</evidence>
<feature type="transmembrane region" description="Helical" evidence="2">
    <location>
        <begin position="298"/>
        <end position="317"/>
    </location>
</feature>
<name>A0A1L8CU86_9THEO</name>
<dbReference type="EMBL" id="BDJK01000014">
    <property type="protein sequence ID" value="GAV22480.1"/>
    <property type="molecule type" value="Genomic_DNA"/>
</dbReference>
<dbReference type="RefSeq" id="WP_075858963.1">
    <property type="nucleotide sequence ID" value="NZ_BDJK01000014.1"/>
</dbReference>
<keyword evidence="5" id="KW-1185">Reference proteome</keyword>
<feature type="signal peptide" evidence="3">
    <location>
        <begin position="1"/>
        <end position="21"/>
    </location>
</feature>
<keyword evidence="3" id="KW-0732">Signal</keyword>
<comment type="caution">
    <text evidence="4">The sequence shown here is derived from an EMBL/GenBank/DDBJ whole genome shotgun (WGS) entry which is preliminary data.</text>
</comment>
<dbReference type="STRING" id="870242.cpu_09900"/>